<keyword evidence="3" id="KW-1185">Reference proteome</keyword>
<gene>
    <name evidence="2" type="ORF">G4D61_07210</name>
</gene>
<protein>
    <submittedName>
        <fullName evidence="2">Biofilm-forming protein</fullName>
    </submittedName>
</protein>
<evidence type="ECO:0000313" key="2">
    <source>
        <dbReference type="EMBL" id="NEY19761.1"/>
    </source>
</evidence>
<feature type="region of interest" description="Disordered" evidence="1">
    <location>
        <begin position="1"/>
        <end position="36"/>
    </location>
</feature>
<organism evidence="2 3">
    <name type="scientific">Heyndrickxia ginsengihumi</name>
    <dbReference type="NCBI Taxonomy" id="363870"/>
    <lineage>
        <taxon>Bacteria</taxon>
        <taxon>Bacillati</taxon>
        <taxon>Bacillota</taxon>
        <taxon>Bacilli</taxon>
        <taxon>Bacillales</taxon>
        <taxon>Bacillaceae</taxon>
        <taxon>Heyndrickxia</taxon>
    </lineage>
</organism>
<accession>A0A6M0P5B5</accession>
<evidence type="ECO:0000256" key="1">
    <source>
        <dbReference type="SAM" id="MobiDB-lite"/>
    </source>
</evidence>
<comment type="caution">
    <text evidence="2">The sequence shown here is derived from an EMBL/GenBank/DDBJ whole genome shotgun (WGS) entry which is preliminary data.</text>
</comment>
<reference evidence="2 3" key="2">
    <citation type="submission" date="2020-03" db="EMBL/GenBank/DDBJ databases">
        <title>Bacillus aquiflavi sp. nov., isolated from yellow water of strong flavor Chinese baijiu in Yibin region of China.</title>
        <authorList>
            <person name="Xie J."/>
        </authorList>
    </citation>
    <scope>NUCLEOTIDE SEQUENCE [LARGE SCALE GENOMIC DNA]</scope>
    <source>
        <strain evidence="2 3">Gsoil 114</strain>
    </source>
</reference>
<dbReference type="AlphaFoldDB" id="A0A6M0P5B5"/>
<proteinExistence type="predicted"/>
<evidence type="ECO:0000313" key="3">
    <source>
        <dbReference type="Proteomes" id="UP000476934"/>
    </source>
</evidence>
<dbReference type="Proteomes" id="UP000476934">
    <property type="component" value="Unassembled WGS sequence"/>
</dbReference>
<reference evidence="2 3" key="1">
    <citation type="submission" date="2020-02" db="EMBL/GenBank/DDBJ databases">
        <authorList>
            <person name="Feng H."/>
        </authorList>
    </citation>
    <scope>NUCLEOTIDE SEQUENCE [LARGE SCALE GENOMIC DNA]</scope>
    <source>
        <strain evidence="2 3">Gsoil 114</strain>
    </source>
</reference>
<name>A0A6M0P5B5_9BACI</name>
<dbReference type="RefSeq" id="WP_035348081.1">
    <property type="nucleotide sequence ID" value="NZ_JAAIWK010000008.1"/>
</dbReference>
<sequence>MKEKATKNTSIEQQKHDHETETAFQIKDTNQTKKKK</sequence>
<dbReference type="EMBL" id="JAAIWK010000008">
    <property type="protein sequence ID" value="NEY19761.1"/>
    <property type="molecule type" value="Genomic_DNA"/>
</dbReference>